<comment type="caution">
    <text evidence="2">The sequence shown here is derived from an EMBL/GenBank/DDBJ whole genome shotgun (WGS) entry which is preliminary data.</text>
</comment>
<feature type="transmembrane region" description="Helical" evidence="1">
    <location>
        <begin position="6"/>
        <end position="22"/>
    </location>
</feature>
<feature type="transmembrane region" description="Helical" evidence="1">
    <location>
        <begin position="130"/>
        <end position="148"/>
    </location>
</feature>
<keyword evidence="1" id="KW-0472">Membrane</keyword>
<dbReference type="EMBL" id="JACWMX010000004">
    <property type="protein sequence ID" value="MBD1393510.1"/>
    <property type="molecule type" value="Genomic_DNA"/>
</dbReference>
<dbReference type="Proteomes" id="UP000619078">
    <property type="component" value="Unassembled WGS sequence"/>
</dbReference>
<dbReference type="RefSeq" id="WP_191163258.1">
    <property type="nucleotide sequence ID" value="NZ_JACWMX010000004.1"/>
</dbReference>
<sequence length="161" mass="18739">MPAYHIIAIVHFVLFSIIYYHLIKDPTLRKIILLLIIPFIAFSVVNTFYNQSFLLSFPSNSVLLSEAVYIFYTLLLFRQMLLNPVLIPLYKQSVFWFNIAMLIFSAVTLFNLGMINYFNKHNIDTSLLDSIIYIISLSFYGLFGYALFINNKFDGENSPHN</sequence>
<protein>
    <submittedName>
        <fullName evidence="2">Uncharacterized protein</fullName>
    </submittedName>
</protein>
<dbReference type="AlphaFoldDB" id="A0A926NT62"/>
<organism evidence="2 3">
    <name type="scientific">Mucilaginibacter glaciei</name>
    <dbReference type="NCBI Taxonomy" id="2772109"/>
    <lineage>
        <taxon>Bacteria</taxon>
        <taxon>Pseudomonadati</taxon>
        <taxon>Bacteroidota</taxon>
        <taxon>Sphingobacteriia</taxon>
        <taxon>Sphingobacteriales</taxon>
        <taxon>Sphingobacteriaceae</taxon>
        <taxon>Mucilaginibacter</taxon>
    </lineage>
</organism>
<accession>A0A926NT62</accession>
<keyword evidence="1" id="KW-0812">Transmembrane</keyword>
<keyword evidence="1" id="KW-1133">Transmembrane helix</keyword>
<name>A0A926NT62_9SPHI</name>
<reference evidence="2" key="1">
    <citation type="submission" date="2020-09" db="EMBL/GenBank/DDBJ databases">
        <title>Novel species of Mucilaginibacter isolated from a glacier on the Tibetan Plateau.</title>
        <authorList>
            <person name="Liu Q."/>
            <person name="Xin Y.-H."/>
        </authorList>
    </citation>
    <scope>NUCLEOTIDE SEQUENCE</scope>
    <source>
        <strain evidence="2">ZB1P21</strain>
    </source>
</reference>
<evidence type="ECO:0000256" key="1">
    <source>
        <dbReference type="SAM" id="Phobius"/>
    </source>
</evidence>
<evidence type="ECO:0000313" key="2">
    <source>
        <dbReference type="EMBL" id="MBD1393510.1"/>
    </source>
</evidence>
<evidence type="ECO:0000313" key="3">
    <source>
        <dbReference type="Proteomes" id="UP000619078"/>
    </source>
</evidence>
<keyword evidence="3" id="KW-1185">Reference proteome</keyword>
<feature type="transmembrane region" description="Helical" evidence="1">
    <location>
        <begin position="94"/>
        <end position="118"/>
    </location>
</feature>
<gene>
    <name evidence="2" type="ORF">IDJ76_10405</name>
</gene>
<feature type="transmembrane region" description="Helical" evidence="1">
    <location>
        <begin position="69"/>
        <end position="87"/>
    </location>
</feature>
<proteinExistence type="predicted"/>
<feature type="transmembrane region" description="Helical" evidence="1">
    <location>
        <begin position="31"/>
        <end position="49"/>
    </location>
</feature>